<evidence type="ECO:0000313" key="2">
    <source>
        <dbReference type="Proteomes" id="UP000275925"/>
    </source>
</evidence>
<comment type="caution">
    <text evidence="1">The sequence shown here is derived from an EMBL/GenBank/DDBJ whole genome shotgun (WGS) entry which is preliminary data.</text>
</comment>
<dbReference type="Proteomes" id="UP000275925">
    <property type="component" value="Unassembled WGS sequence"/>
</dbReference>
<protein>
    <submittedName>
        <fullName evidence="1">Uncharacterized protein</fullName>
    </submittedName>
</protein>
<name>A0A388TG90_9BACT</name>
<keyword evidence="2" id="KW-1185">Reference proteome</keyword>
<sequence>MINQLGIDECLAGIVVKEVRKLNNGAKFRMRDLFRKADWNKIHISLRQQAGLRLYETFVKNKLIPAYIMETIKKDKDDATIYQKVRDF</sequence>
<dbReference type="InterPro" id="IPR010813">
    <property type="entry name" value="DUF1413"/>
</dbReference>
<proteinExistence type="predicted"/>
<dbReference type="AlphaFoldDB" id="A0A388TG90"/>
<organism evidence="1 2">
    <name type="scientific">Candidatus Termititenax persephonae</name>
    <dbReference type="NCBI Taxonomy" id="2218525"/>
    <lineage>
        <taxon>Bacteria</taxon>
        <taxon>Bacillati</taxon>
        <taxon>Candidatus Margulisiibacteriota</taxon>
        <taxon>Candidatus Termititenacia</taxon>
        <taxon>Candidatus Termititenacales</taxon>
        <taxon>Candidatus Termititenacaceae</taxon>
        <taxon>Candidatus Termititenax</taxon>
    </lineage>
</organism>
<dbReference type="EMBL" id="BGZO01000015">
    <property type="protein sequence ID" value="GBR76100.1"/>
    <property type="molecule type" value="Genomic_DNA"/>
</dbReference>
<reference evidence="1 2" key="1">
    <citation type="journal article" date="2019" name="ISME J.">
        <title>Genome analyses of uncultured TG2/ZB3 bacteria in 'Margulisbacteria' specifically attached to ectosymbiotic spirochetes of protists in the termite gut.</title>
        <authorList>
            <person name="Utami Y.D."/>
            <person name="Kuwahara H."/>
            <person name="Igai K."/>
            <person name="Murakami T."/>
            <person name="Sugaya K."/>
            <person name="Morikawa T."/>
            <person name="Nagura Y."/>
            <person name="Yuki M."/>
            <person name="Deevong P."/>
            <person name="Inoue T."/>
            <person name="Kihara K."/>
            <person name="Lo N."/>
            <person name="Yamada A."/>
            <person name="Ohkuma M."/>
            <person name="Hongoh Y."/>
        </authorList>
    </citation>
    <scope>NUCLEOTIDE SEQUENCE [LARGE SCALE GENOMIC DNA]</scope>
    <source>
        <strain evidence="1">NkOx7-02</strain>
    </source>
</reference>
<gene>
    <name evidence="1" type="ORF">NO2_0708</name>
</gene>
<evidence type="ECO:0000313" key="1">
    <source>
        <dbReference type="EMBL" id="GBR76100.1"/>
    </source>
</evidence>
<accession>A0A388TG90</accession>
<dbReference type="Pfam" id="PF07205">
    <property type="entry name" value="DUF1413"/>
    <property type="match status" value="1"/>
</dbReference>